<sequence length="152" mass="17805">MATPSHMVNHRRRNQKFPGTEIQFHFIIRTVKAIFWPSISVHKQSQHDRELTEKNAKASLESSDIPRMPSRVWKSSEVPLLPFSQWVFLSRNVSKLLYCLQLLSATACVGLSLRKLIKHDYGEVEKGDTEKRNRKAALYISIPWHWQKRCCF</sequence>
<reference evidence="1 2" key="1">
    <citation type="journal article" date="2019" name="Plant Biotechnol. J.">
        <title>The red bayberry genome and genetic basis of sex determination.</title>
        <authorList>
            <person name="Jia H.M."/>
            <person name="Jia H.J."/>
            <person name="Cai Q.L."/>
            <person name="Wang Y."/>
            <person name="Zhao H.B."/>
            <person name="Yang W.F."/>
            <person name="Wang G.Y."/>
            <person name="Li Y.H."/>
            <person name="Zhan D.L."/>
            <person name="Shen Y.T."/>
            <person name="Niu Q.F."/>
            <person name="Chang L."/>
            <person name="Qiu J."/>
            <person name="Zhao L."/>
            <person name="Xie H.B."/>
            <person name="Fu W.Y."/>
            <person name="Jin J."/>
            <person name="Li X.W."/>
            <person name="Jiao Y."/>
            <person name="Zhou C.C."/>
            <person name="Tu T."/>
            <person name="Chai C.Y."/>
            <person name="Gao J.L."/>
            <person name="Fan L.J."/>
            <person name="van de Weg E."/>
            <person name="Wang J.Y."/>
            <person name="Gao Z.S."/>
        </authorList>
    </citation>
    <scope>NUCLEOTIDE SEQUENCE [LARGE SCALE GENOMIC DNA]</scope>
    <source>
        <tissue evidence="1">Leaves</tissue>
    </source>
</reference>
<dbReference type="Proteomes" id="UP000516437">
    <property type="component" value="Chromosome 5"/>
</dbReference>
<evidence type="ECO:0000313" key="1">
    <source>
        <dbReference type="EMBL" id="KAB1214167.1"/>
    </source>
</evidence>
<protein>
    <submittedName>
        <fullName evidence="1">Uncharacterized protein</fullName>
    </submittedName>
</protein>
<comment type="caution">
    <text evidence="1">The sequence shown here is derived from an EMBL/GenBank/DDBJ whole genome shotgun (WGS) entry which is preliminary data.</text>
</comment>
<name>A0A6A1VQG5_9ROSI</name>
<organism evidence="1 2">
    <name type="scientific">Morella rubra</name>
    <name type="common">Chinese bayberry</name>
    <dbReference type="NCBI Taxonomy" id="262757"/>
    <lineage>
        <taxon>Eukaryota</taxon>
        <taxon>Viridiplantae</taxon>
        <taxon>Streptophyta</taxon>
        <taxon>Embryophyta</taxon>
        <taxon>Tracheophyta</taxon>
        <taxon>Spermatophyta</taxon>
        <taxon>Magnoliopsida</taxon>
        <taxon>eudicotyledons</taxon>
        <taxon>Gunneridae</taxon>
        <taxon>Pentapetalae</taxon>
        <taxon>rosids</taxon>
        <taxon>fabids</taxon>
        <taxon>Fagales</taxon>
        <taxon>Myricaceae</taxon>
        <taxon>Morella</taxon>
    </lineage>
</organism>
<accession>A0A6A1VQG5</accession>
<proteinExistence type="predicted"/>
<keyword evidence="2" id="KW-1185">Reference proteome</keyword>
<evidence type="ECO:0000313" key="2">
    <source>
        <dbReference type="Proteomes" id="UP000516437"/>
    </source>
</evidence>
<dbReference type="EMBL" id="RXIC02000023">
    <property type="protein sequence ID" value="KAB1214167.1"/>
    <property type="molecule type" value="Genomic_DNA"/>
</dbReference>
<gene>
    <name evidence="1" type="ORF">CJ030_MR5G027218</name>
</gene>
<dbReference type="AlphaFoldDB" id="A0A6A1VQG5"/>